<dbReference type="Pfam" id="PF01381">
    <property type="entry name" value="HTH_3"/>
    <property type="match status" value="1"/>
</dbReference>
<dbReference type="SMART" id="SM00530">
    <property type="entry name" value="HTH_XRE"/>
    <property type="match status" value="1"/>
</dbReference>
<proteinExistence type="predicted"/>
<dbReference type="OrthoDB" id="9803228at2"/>
<dbReference type="InterPro" id="IPR001387">
    <property type="entry name" value="Cro/C1-type_HTH"/>
</dbReference>
<dbReference type="CDD" id="cd00093">
    <property type="entry name" value="HTH_XRE"/>
    <property type="match status" value="1"/>
</dbReference>
<dbReference type="PROSITE" id="PS50943">
    <property type="entry name" value="HTH_CROC1"/>
    <property type="match status" value="1"/>
</dbReference>
<dbReference type="EMBL" id="ABXJ01000034">
    <property type="protein sequence ID" value="EEA91153.1"/>
    <property type="molecule type" value="Genomic_DNA"/>
</dbReference>
<dbReference type="AlphaFoldDB" id="B6G994"/>
<reference evidence="2 3" key="1">
    <citation type="submission" date="2008-10" db="EMBL/GenBank/DDBJ databases">
        <title>Draft genome sequence of Collinsella stercoris (DSM 13279).</title>
        <authorList>
            <person name="Sudarsanam P."/>
            <person name="Ley R."/>
            <person name="Guruge J."/>
            <person name="Turnbaugh P.J."/>
            <person name="Mahowald M."/>
            <person name="Liep D."/>
            <person name="Gordon J."/>
        </authorList>
    </citation>
    <scope>NUCLEOTIDE SEQUENCE [LARGE SCALE GENOMIC DNA]</scope>
    <source>
        <strain evidence="2 3">DSM 13279</strain>
    </source>
</reference>
<dbReference type="GeneID" id="98002940"/>
<organism evidence="2 3">
    <name type="scientific">Collinsella stercoris DSM 13279</name>
    <dbReference type="NCBI Taxonomy" id="445975"/>
    <lineage>
        <taxon>Bacteria</taxon>
        <taxon>Bacillati</taxon>
        <taxon>Actinomycetota</taxon>
        <taxon>Coriobacteriia</taxon>
        <taxon>Coriobacteriales</taxon>
        <taxon>Coriobacteriaceae</taxon>
        <taxon>Collinsella</taxon>
    </lineage>
</organism>
<dbReference type="HOGENOM" id="CLU_066192_47_3_11"/>
<dbReference type="InterPro" id="IPR010982">
    <property type="entry name" value="Lambda_DNA-bd_dom_sf"/>
</dbReference>
<keyword evidence="3" id="KW-1185">Reference proteome</keyword>
<dbReference type="RefSeq" id="WP_006720297.1">
    <property type="nucleotide sequence ID" value="NZ_CP085935.1"/>
</dbReference>
<sequence>MEEYLGSVASIGKLIKAERKRQGIAQAELADYANVGVTFLSQLENGKATAEIGKVLTVLNTLGIDLVGRRRG</sequence>
<gene>
    <name evidence="2" type="ORF">COLSTE_00635</name>
</gene>
<accession>B6G994</accession>
<evidence type="ECO:0000313" key="3">
    <source>
        <dbReference type="Proteomes" id="UP000003560"/>
    </source>
</evidence>
<dbReference type="Proteomes" id="UP000003560">
    <property type="component" value="Unassembled WGS sequence"/>
</dbReference>
<reference evidence="2 3" key="2">
    <citation type="submission" date="2008-10" db="EMBL/GenBank/DDBJ databases">
        <authorList>
            <person name="Fulton L."/>
            <person name="Clifton S."/>
            <person name="Fulton B."/>
            <person name="Xu J."/>
            <person name="Minx P."/>
            <person name="Pepin K.H."/>
            <person name="Johnson M."/>
            <person name="Thiruvilangam P."/>
            <person name="Bhonagiri V."/>
            <person name="Nash W.E."/>
            <person name="Mardis E.R."/>
            <person name="Wilson R.K."/>
        </authorList>
    </citation>
    <scope>NUCLEOTIDE SEQUENCE [LARGE SCALE GENOMIC DNA]</scope>
    <source>
        <strain evidence="2 3">DSM 13279</strain>
    </source>
</reference>
<comment type="caution">
    <text evidence="2">The sequence shown here is derived from an EMBL/GenBank/DDBJ whole genome shotgun (WGS) entry which is preliminary data.</text>
</comment>
<evidence type="ECO:0000313" key="2">
    <source>
        <dbReference type="EMBL" id="EEA91153.1"/>
    </source>
</evidence>
<evidence type="ECO:0000259" key="1">
    <source>
        <dbReference type="PROSITE" id="PS50943"/>
    </source>
</evidence>
<dbReference type="SUPFAM" id="SSF47413">
    <property type="entry name" value="lambda repressor-like DNA-binding domains"/>
    <property type="match status" value="1"/>
</dbReference>
<feature type="domain" description="HTH cro/C1-type" evidence="1">
    <location>
        <begin position="15"/>
        <end position="69"/>
    </location>
</feature>
<name>B6G994_9ACTN</name>
<dbReference type="GO" id="GO:0003677">
    <property type="term" value="F:DNA binding"/>
    <property type="evidence" value="ECO:0007669"/>
    <property type="project" value="InterPro"/>
</dbReference>
<protein>
    <submittedName>
        <fullName evidence="2">Transcriptional regulator, y4mF family</fullName>
    </submittedName>
</protein>
<dbReference type="STRING" id="445975.COLSTE_00635"/>
<dbReference type="Gene3D" id="1.10.260.40">
    <property type="entry name" value="lambda repressor-like DNA-binding domains"/>
    <property type="match status" value="1"/>
</dbReference>
<dbReference type="eggNOG" id="COG1396">
    <property type="taxonomic scope" value="Bacteria"/>
</dbReference>